<keyword evidence="6" id="KW-0028">Amino-acid biosynthesis</keyword>
<dbReference type="InterPro" id="IPR029036">
    <property type="entry name" value="P5CR_dimer"/>
</dbReference>
<organism evidence="11 12">
    <name type="scientific">Ruminococcus albus 8</name>
    <dbReference type="NCBI Taxonomy" id="246199"/>
    <lineage>
        <taxon>Bacteria</taxon>
        <taxon>Bacillati</taxon>
        <taxon>Bacillota</taxon>
        <taxon>Clostridia</taxon>
        <taxon>Eubacteriales</taxon>
        <taxon>Oscillospiraceae</taxon>
        <taxon>Ruminococcus</taxon>
    </lineage>
</organism>
<evidence type="ECO:0000256" key="3">
    <source>
        <dbReference type="ARBA" id="ARBA00022857"/>
    </source>
</evidence>
<keyword evidence="6" id="KW-0963">Cytoplasm</keyword>
<comment type="similarity">
    <text evidence="1 6">Belongs to the pyrroline-5-carboxylate reductase family.</text>
</comment>
<dbReference type="RefSeq" id="WP_002850146.1">
    <property type="nucleotide sequence ID" value="NZ_ADKM02000086.1"/>
</dbReference>
<keyword evidence="12" id="KW-1185">Reference proteome</keyword>
<dbReference type="Pfam" id="PF03807">
    <property type="entry name" value="F420_oxidored"/>
    <property type="match status" value="1"/>
</dbReference>
<feature type="domain" description="Pyrroline-5-carboxylate reductase dimerisation" evidence="10">
    <location>
        <begin position="162"/>
        <end position="265"/>
    </location>
</feature>
<dbReference type="UniPathway" id="UPA00098">
    <property type="reaction ID" value="UER00361"/>
</dbReference>
<dbReference type="Pfam" id="PF14748">
    <property type="entry name" value="P5CR_dimer"/>
    <property type="match status" value="1"/>
</dbReference>
<dbReference type="STRING" id="246199.CUS_6074"/>
<evidence type="ECO:0000256" key="8">
    <source>
        <dbReference type="PIRSR" id="PIRSR000193-1"/>
    </source>
</evidence>
<dbReference type="OrthoDB" id="9805754at2"/>
<comment type="catalytic activity">
    <reaction evidence="6">
        <text>L-proline + NADP(+) = (S)-1-pyrroline-5-carboxylate + NADPH + 2 H(+)</text>
        <dbReference type="Rhea" id="RHEA:14109"/>
        <dbReference type="ChEBI" id="CHEBI:15378"/>
        <dbReference type="ChEBI" id="CHEBI:17388"/>
        <dbReference type="ChEBI" id="CHEBI:57783"/>
        <dbReference type="ChEBI" id="CHEBI:58349"/>
        <dbReference type="ChEBI" id="CHEBI:60039"/>
        <dbReference type="EC" id="1.5.1.2"/>
    </reaction>
</comment>
<sequence>MKYNVGFIGAGNMGFAIMKGITGSSMADDIALHVFDPSQEAMVRAEQLGAASEKNSAELVSKCGYIFLAVKPQQLDEVLADIKDEVTADKVIVSICAGITDDYIASKTIAGAKVVMVMPNTPLLLGEGATALAKSDSVSENEFGLVCSIFGSCGIYSVLPKDKMKEVIAINGSSPAFIYLYAQSFIEYAKSVGIDEKAATDLFAKSLIGSAKMITDSGRTIDELITMVSSKGGTTIAGLEKLRENDLDKAVRECCEACTKRAYELSK</sequence>
<accession>E9SD58</accession>
<dbReference type="AlphaFoldDB" id="E9SD58"/>
<evidence type="ECO:0000256" key="7">
    <source>
        <dbReference type="NCBIfam" id="TIGR00112"/>
    </source>
</evidence>
<evidence type="ECO:0000256" key="5">
    <source>
        <dbReference type="ARBA" id="ARBA00058118"/>
    </source>
</evidence>
<dbReference type="EMBL" id="ADKM02000086">
    <property type="protein sequence ID" value="EGC02785.1"/>
    <property type="molecule type" value="Genomic_DNA"/>
</dbReference>
<dbReference type="GO" id="GO:0055129">
    <property type="term" value="P:L-proline biosynthetic process"/>
    <property type="evidence" value="ECO:0007669"/>
    <property type="project" value="UniProtKB-UniRule"/>
</dbReference>
<evidence type="ECO:0000259" key="9">
    <source>
        <dbReference type="Pfam" id="PF03807"/>
    </source>
</evidence>
<dbReference type="SUPFAM" id="SSF51735">
    <property type="entry name" value="NAD(P)-binding Rossmann-fold domains"/>
    <property type="match status" value="1"/>
</dbReference>
<dbReference type="Gene3D" id="1.10.3730.10">
    <property type="entry name" value="ProC C-terminal domain-like"/>
    <property type="match status" value="1"/>
</dbReference>
<protein>
    <recommendedName>
        <fullName evidence="6 7">Pyrroline-5-carboxylate reductase</fullName>
        <shortName evidence="6">P5C reductase</shortName>
        <shortName evidence="6">P5CR</shortName>
        <ecNumber evidence="6 7">1.5.1.2</ecNumber>
    </recommendedName>
    <alternativeName>
        <fullName evidence="6">PCA reductase</fullName>
    </alternativeName>
</protein>
<dbReference type="GO" id="GO:0005737">
    <property type="term" value="C:cytoplasm"/>
    <property type="evidence" value="ECO:0007669"/>
    <property type="project" value="UniProtKB-SubCell"/>
</dbReference>
<feature type="domain" description="Pyrroline-5-carboxylate reductase catalytic N-terminal" evidence="9">
    <location>
        <begin position="5"/>
        <end position="98"/>
    </location>
</feature>
<gene>
    <name evidence="6 11" type="primary">proC</name>
    <name evidence="11" type="ORF">CUS_6074</name>
</gene>
<comment type="catalytic activity">
    <reaction evidence="6">
        <text>L-proline + NAD(+) = (S)-1-pyrroline-5-carboxylate + NADH + 2 H(+)</text>
        <dbReference type="Rhea" id="RHEA:14105"/>
        <dbReference type="ChEBI" id="CHEBI:15378"/>
        <dbReference type="ChEBI" id="CHEBI:17388"/>
        <dbReference type="ChEBI" id="CHEBI:57540"/>
        <dbReference type="ChEBI" id="CHEBI:57945"/>
        <dbReference type="ChEBI" id="CHEBI:60039"/>
        <dbReference type="EC" id="1.5.1.2"/>
    </reaction>
</comment>
<dbReference type="GO" id="GO:0004735">
    <property type="term" value="F:pyrroline-5-carboxylate reductase activity"/>
    <property type="evidence" value="ECO:0007669"/>
    <property type="project" value="UniProtKB-UniRule"/>
</dbReference>
<dbReference type="InterPro" id="IPR028939">
    <property type="entry name" value="P5C_Rdtase_cat_N"/>
</dbReference>
<evidence type="ECO:0000313" key="11">
    <source>
        <dbReference type="EMBL" id="EGC02785.1"/>
    </source>
</evidence>
<evidence type="ECO:0000256" key="1">
    <source>
        <dbReference type="ARBA" id="ARBA00005525"/>
    </source>
</evidence>
<dbReference type="PIRSF" id="PIRSF000193">
    <property type="entry name" value="Pyrrol-5-carb_rd"/>
    <property type="match status" value="1"/>
</dbReference>
<proteinExistence type="inferred from homology"/>
<dbReference type="SUPFAM" id="SSF48179">
    <property type="entry name" value="6-phosphogluconate dehydrogenase C-terminal domain-like"/>
    <property type="match status" value="1"/>
</dbReference>
<comment type="caution">
    <text evidence="11">The sequence shown here is derived from an EMBL/GenBank/DDBJ whole genome shotgun (WGS) entry which is preliminary data.</text>
</comment>
<dbReference type="EC" id="1.5.1.2" evidence="6 7"/>
<evidence type="ECO:0000256" key="2">
    <source>
        <dbReference type="ARBA" id="ARBA00022650"/>
    </source>
</evidence>
<dbReference type="PANTHER" id="PTHR11645:SF0">
    <property type="entry name" value="PYRROLINE-5-CARBOXYLATE REDUCTASE 3"/>
    <property type="match status" value="1"/>
</dbReference>
<evidence type="ECO:0000256" key="4">
    <source>
        <dbReference type="ARBA" id="ARBA00023002"/>
    </source>
</evidence>
<name>E9SD58_RUMAL</name>
<dbReference type="PANTHER" id="PTHR11645">
    <property type="entry name" value="PYRROLINE-5-CARBOXYLATE REDUCTASE"/>
    <property type="match status" value="1"/>
</dbReference>
<feature type="binding site" evidence="8">
    <location>
        <begin position="69"/>
        <end position="72"/>
    </location>
    <ligand>
        <name>NADP(+)</name>
        <dbReference type="ChEBI" id="CHEBI:58349"/>
    </ligand>
</feature>
<comment type="subcellular location">
    <subcellularLocation>
        <location evidence="6">Cytoplasm</location>
    </subcellularLocation>
</comment>
<dbReference type="HAMAP" id="MF_01925">
    <property type="entry name" value="P5C_reductase"/>
    <property type="match status" value="1"/>
</dbReference>
<dbReference type="Proteomes" id="UP000004259">
    <property type="component" value="Unassembled WGS sequence"/>
</dbReference>
<keyword evidence="4 6" id="KW-0560">Oxidoreductase</keyword>
<comment type="pathway">
    <text evidence="6">Amino-acid biosynthesis; L-proline biosynthesis; L-proline from L-glutamate 5-semialdehyde: step 1/1.</text>
</comment>
<reference evidence="11 12" key="1">
    <citation type="submission" date="2011-02" db="EMBL/GenBank/DDBJ databases">
        <authorList>
            <person name="Nelson K.E."/>
            <person name="Sutton G."/>
            <person name="Torralba M."/>
            <person name="Durkin S."/>
            <person name="Harkins D."/>
            <person name="Montgomery R."/>
            <person name="Ziemer C."/>
            <person name="Klaassens E."/>
            <person name="Ocuiv P."/>
            <person name="Morrison M."/>
        </authorList>
    </citation>
    <scope>NUCLEOTIDE SEQUENCE [LARGE SCALE GENOMIC DNA]</scope>
    <source>
        <strain evidence="11 12">8</strain>
    </source>
</reference>
<keyword evidence="2 6" id="KW-0641">Proline biosynthesis</keyword>
<evidence type="ECO:0000256" key="6">
    <source>
        <dbReference type="HAMAP-Rule" id="MF_01925"/>
    </source>
</evidence>
<keyword evidence="3 6" id="KW-0521">NADP</keyword>
<comment type="function">
    <text evidence="5 6">Catalyzes the reduction of 1-pyrroline-5-carboxylate (PCA) to L-proline.</text>
</comment>
<dbReference type="NCBIfam" id="TIGR00112">
    <property type="entry name" value="proC"/>
    <property type="match status" value="1"/>
</dbReference>
<evidence type="ECO:0000313" key="12">
    <source>
        <dbReference type="Proteomes" id="UP000004259"/>
    </source>
</evidence>
<feature type="binding site" evidence="8">
    <location>
        <begin position="8"/>
        <end position="13"/>
    </location>
    <ligand>
        <name>NADP(+)</name>
        <dbReference type="ChEBI" id="CHEBI:58349"/>
    </ligand>
</feature>
<dbReference type="Gene3D" id="3.40.50.720">
    <property type="entry name" value="NAD(P)-binding Rossmann-like Domain"/>
    <property type="match status" value="1"/>
</dbReference>
<dbReference type="eggNOG" id="COG0345">
    <property type="taxonomic scope" value="Bacteria"/>
</dbReference>
<dbReference type="InterPro" id="IPR000304">
    <property type="entry name" value="Pyrroline-COOH_reductase"/>
</dbReference>
<dbReference type="FunFam" id="1.10.3730.10:FF:000001">
    <property type="entry name" value="Pyrroline-5-carboxylate reductase"/>
    <property type="match status" value="1"/>
</dbReference>
<dbReference type="InterPro" id="IPR036291">
    <property type="entry name" value="NAD(P)-bd_dom_sf"/>
</dbReference>
<dbReference type="InterPro" id="IPR008927">
    <property type="entry name" value="6-PGluconate_DH-like_C_sf"/>
</dbReference>
<evidence type="ECO:0000259" key="10">
    <source>
        <dbReference type="Pfam" id="PF14748"/>
    </source>
</evidence>